<feature type="compositionally biased region" description="Low complexity" evidence="6">
    <location>
        <begin position="1"/>
        <end position="25"/>
    </location>
</feature>
<dbReference type="CDD" id="cd06423">
    <property type="entry name" value="CESA_like"/>
    <property type="match status" value="1"/>
</dbReference>
<comment type="subcellular location">
    <subcellularLocation>
        <location evidence="1">Cell membrane</location>
    </subcellularLocation>
</comment>
<evidence type="ECO:0000313" key="8">
    <source>
        <dbReference type="EMBL" id="TMQ61318.1"/>
    </source>
</evidence>
<dbReference type="Pfam" id="PF00535">
    <property type="entry name" value="Glycos_transf_2"/>
    <property type="match status" value="1"/>
</dbReference>
<proteinExistence type="predicted"/>
<organism evidence="8 9">
    <name type="scientific">Eiseniibacteriota bacterium</name>
    <dbReference type="NCBI Taxonomy" id="2212470"/>
    <lineage>
        <taxon>Bacteria</taxon>
        <taxon>Candidatus Eiseniibacteriota</taxon>
    </lineage>
</organism>
<sequence>MRPSPRTSRGRAAAPGARARSGSPSDGSWRRAPDRRPPGTARGAGAARPGVALGPRILRSKNARRAGEGRDGVAGGQGRSRPHAAARQPHPEAPLSVTPWWPLWLGTPPEGPFSLGSWTHNLVFVVLFCVLVDFVKLVIELLGRNEERLFTSEPSQVTAVIPSRNGAGVLPGTVGELAKQVDPSRILVVDDASKDRTSEVAKALGCDVLRFEKRKGKAAAVNYAVHRVKTPYTLLLDDDTRLGGARIPTSLLSDDGYDAVAFHVLPDRRNRDGSAGNNLWGHIQRYEYGKSMEIGKRFHDVTQSVSCVSGAIG</sequence>
<evidence type="ECO:0000256" key="3">
    <source>
        <dbReference type="ARBA" id="ARBA00022676"/>
    </source>
</evidence>
<dbReference type="InterPro" id="IPR029044">
    <property type="entry name" value="Nucleotide-diphossugar_trans"/>
</dbReference>
<evidence type="ECO:0000256" key="6">
    <source>
        <dbReference type="SAM" id="MobiDB-lite"/>
    </source>
</evidence>
<feature type="region of interest" description="Disordered" evidence="6">
    <location>
        <begin position="1"/>
        <end position="93"/>
    </location>
</feature>
<gene>
    <name evidence="8" type="ORF">E6K78_12935</name>
</gene>
<name>A0A538TCG0_UNCEI</name>
<dbReference type="Proteomes" id="UP000316609">
    <property type="component" value="Unassembled WGS sequence"/>
</dbReference>
<evidence type="ECO:0000256" key="5">
    <source>
        <dbReference type="ARBA" id="ARBA00023136"/>
    </source>
</evidence>
<evidence type="ECO:0000313" key="9">
    <source>
        <dbReference type="Proteomes" id="UP000316609"/>
    </source>
</evidence>
<accession>A0A538TCG0</accession>
<keyword evidence="5" id="KW-0472">Membrane</keyword>
<evidence type="ECO:0000256" key="1">
    <source>
        <dbReference type="ARBA" id="ARBA00004236"/>
    </source>
</evidence>
<dbReference type="EMBL" id="VBOY01000181">
    <property type="protein sequence ID" value="TMQ61318.1"/>
    <property type="molecule type" value="Genomic_DNA"/>
</dbReference>
<feature type="compositionally biased region" description="Basic and acidic residues" evidence="6">
    <location>
        <begin position="28"/>
        <end position="37"/>
    </location>
</feature>
<dbReference type="PANTHER" id="PTHR43646:SF2">
    <property type="entry name" value="GLYCOSYLTRANSFERASE 2-LIKE DOMAIN-CONTAINING PROTEIN"/>
    <property type="match status" value="1"/>
</dbReference>
<dbReference type="SUPFAM" id="SSF53448">
    <property type="entry name" value="Nucleotide-diphospho-sugar transferases"/>
    <property type="match status" value="1"/>
</dbReference>
<keyword evidence="4 8" id="KW-0808">Transferase</keyword>
<dbReference type="AlphaFoldDB" id="A0A538TCG0"/>
<evidence type="ECO:0000256" key="2">
    <source>
        <dbReference type="ARBA" id="ARBA00022475"/>
    </source>
</evidence>
<comment type="caution">
    <text evidence="8">The sequence shown here is derived from an EMBL/GenBank/DDBJ whole genome shotgun (WGS) entry which is preliminary data.</text>
</comment>
<reference evidence="8 9" key="1">
    <citation type="journal article" date="2019" name="Nat. Microbiol.">
        <title>Mediterranean grassland soil C-N compound turnover is dependent on rainfall and depth, and is mediated by genomically divergent microorganisms.</title>
        <authorList>
            <person name="Diamond S."/>
            <person name="Andeer P.F."/>
            <person name="Li Z."/>
            <person name="Crits-Christoph A."/>
            <person name="Burstein D."/>
            <person name="Anantharaman K."/>
            <person name="Lane K.R."/>
            <person name="Thomas B.C."/>
            <person name="Pan C."/>
            <person name="Northen T.R."/>
            <person name="Banfield J.F."/>
        </authorList>
    </citation>
    <scope>NUCLEOTIDE SEQUENCE [LARGE SCALE GENOMIC DNA]</scope>
    <source>
        <strain evidence="8">WS_8</strain>
    </source>
</reference>
<feature type="non-terminal residue" evidence="8">
    <location>
        <position position="313"/>
    </location>
</feature>
<dbReference type="GO" id="GO:0005886">
    <property type="term" value="C:plasma membrane"/>
    <property type="evidence" value="ECO:0007669"/>
    <property type="project" value="UniProtKB-SubCell"/>
</dbReference>
<dbReference type="InterPro" id="IPR001173">
    <property type="entry name" value="Glyco_trans_2-like"/>
</dbReference>
<dbReference type="Gene3D" id="3.90.550.10">
    <property type="entry name" value="Spore Coat Polysaccharide Biosynthesis Protein SpsA, Chain A"/>
    <property type="match status" value="1"/>
</dbReference>
<feature type="domain" description="Glycosyltransferase 2-like" evidence="7">
    <location>
        <begin position="159"/>
        <end position="248"/>
    </location>
</feature>
<keyword evidence="2" id="KW-1003">Cell membrane</keyword>
<dbReference type="GO" id="GO:0016757">
    <property type="term" value="F:glycosyltransferase activity"/>
    <property type="evidence" value="ECO:0007669"/>
    <property type="project" value="UniProtKB-KW"/>
</dbReference>
<dbReference type="PANTHER" id="PTHR43646">
    <property type="entry name" value="GLYCOSYLTRANSFERASE"/>
    <property type="match status" value="1"/>
</dbReference>
<evidence type="ECO:0000259" key="7">
    <source>
        <dbReference type="Pfam" id="PF00535"/>
    </source>
</evidence>
<evidence type="ECO:0000256" key="4">
    <source>
        <dbReference type="ARBA" id="ARBA00022679"/>
    </source>
</evidence>
<protein>
    <submittedName>
        <fullName evidence="8">Glycosyltransferase family 2 protein</fullName>
    </submittedName>
</protein>
<keyword evidence="3" id="KW-0328">Glycosyltransferase</keyword>
<feature type="compositionally biased region" description="Low complexity" evidence="6">
    <location>
        <begin position="38"/>
        <end position="56"/>
    </location>
</feature>